<accession>A0A2X3BKB1</accession>
<dbReference type="Pfam" id="PF13523">
    <property type="entry name" value="Acetyltransf_8"/>
    <property type="match status" value="1"/>
</dbReference>
<dbReference type="EMBL" id="UAWN01000002">
    <property type="protein sequence ID" value="SQC05748.1"/>
    <property type="molecule type" value="Genomic_DNA"/>
</dbReference>
<dbReference type="GO" id="GO:0019290">
    <property type="term" value="P:siderophore biosynthetic process"/>
    <property type="evidence" value="ECO:0007669"/>
    <property type="project" value="InterPro"/>
</dbReference>
<organism evidence="3 4">
    <name type="scientific">Klebsiella pneumoniae</name>
    <dbReference type="NCBI Taxonomy" id="573"/>
    <lineage>
        <taxon>Bacteria</taxon>
        <taxon>Pseudomonadati</taxon>
        <taxon>Pseudomonadota</taxon>
        <taxon>Gammaproteobacteria</taxon>
        <taxon>Enterobacterales</taxon>
        <taxon>Enterobacteriaceae</taxon>
        <taxon>Klebsiella/Raoultella group</taxon>
        <taxon>Klebsiella</taxon>
        <taxon>Klebsiella pneumoniae complex</taxon>
    </lineage>
</organism>
<gene>
    <name evidence="3" type="primary">iucB</name>
    <name evidence="3" type="ORF">NCTC9128_00331</name>
</gene>
<dbReference type="SUPFAM" id="SSF55729">
    <property type="entry name" value="Acyl-CoA N-acyltransferases (Nat)"/>
    <property type="match status" value="1"/>
</dbReference>
<dbReference type="EC" id="2.3.1.102" evidence="3"/>
<dbReference type="InterPro" id="IPR019432">
    <property type="entry name" value="Acyltransferase_MbtK/IucB-like"/>
</dbReference>
<evidence type="ECO:0000256" key="1">
    <source>
        <dbReference type="ARBA" id="ARBA00004924"/>
    </source>
</evidence>
<dbReference type="GO" id="GO:0016410">
    <property type="term" value="F:N-acyltransferase activity"/>
    <property type="evidence" value="ECO:0007669"/>
    <property type="project" value="TreeGrafter"/>
</dbReference>
<name>A0A2X3BKB1_KLEPN</name>
<dbReference type="Proteomes" id="UP000251088">
    <property type="component" value="Unassembled WGS sequence"/>
</dbReference>
<sequence>MSKANIVHSGYGLRCEKLDKPLNLSWGWTIARCCTGRGRCRQGGCATRWSRYLSPHRNFQRWFSLGPKWREEPQALTLFGQVKSDIIHRTAFWQLPLWLSSPANRASGEMVFDAEREIYFPLRPPRPQGEVYRRYDPRVRKTLSFRVADPVLDAERFTRWMNDPRVEYFWEQSGSLEVQTAYLERQLTGKHAFPLIGCFDDRPFSYFEIYWAAEDRIGRHYSWQPFDRACICWLVNSNGAEPTTYKAGCEG</sequence>
<evidence type="ECO:0000259" key="2">
    <source>
        <dbReference type="SMART" id="SM01006"/>
    </source>
</evidence>
<evidence type="ECO:0000313" key="3">
    <source>
        <dbReference type="EMBL" id="SQC05748.1"/>
    </source>
</evidence>
<keyword evidence="3" id="KW-0808">Transferase</keyword>
<dbReference type="PANTHER" id="PTHR31438:SF1">
    <property type="entry name" value="LYSINE N-ACYLTRANSFERASE C17G9.06C-RELATED"/>
    <property type="match status" value="1"/>
</dbReference>
<keyword evidence="3" id="KW-0012">Acyltransferase</keyword>
<feature type="domain" description="Acyltransferase MbtK/IucB-like conserved" evidence="2">
    <location>
        <begin position="146"/>
        <end position="193"/>
    </location>
</feature>
<dbReference type="SMART" id="SM01006">
    <property type="entry name" value="AlcB"/>
    <property type="match status" value="1"/>
</dbReference>
<comment type="pathway">
    <text evidence="1">Siderophore biosynthesis.</text>
</comment>
<dbReference type="GO" id="GO:0050133">
    <property type="term" value="F:N6-hydroxylysine O-acetyltransferase activity"/>
    <property type="evidence" value="ECO:0007669"/>
    <property type="project" value="UniProtKB-EC"/>
</dbReference>
<dbReference type="InterPro" id="IPR016181">
    <property type="entry name" value="Acyl_CoA_acyltransferase"/>
</dbReference>
<dbReference type="Gene3D" id="3.40.630.30">
    <property type="match status" value="1"/>
</dbReference>
<dbReference type="PANTHER" id="PTHR31438">
    <property type="entry name" value="LYSINE N-ACYLTRANSFERASE C17G9.06C-RELATED"/>
    <property type="match status" value="1"/>
</dbReference>
<proteinExistence type="predicted"/>
<protein>
    <submittedName>
        <fullName evidence="3">IucB</fullName>
        <ecNumber evidence="3">2.3.1.102</ecNumber>
    </submittedName>
</protein>
<evidence type="ECO:0000313" key="4">
    <source>
        <dbReference type="Proteomes" id="UP000251088"/>
    </source>
</evidence>
<reference evidence="3 4" key="1">
    <citation type="submission" date="2018-06" db="EMBL/GenBank/DDBJ databases">
        <authorList>
            <consortium name="Pathogen Informatics"/>
            <person name="Doyle S."/>
        </authorList>
    </citation>
    <scope>NUCLEOTIDE SEQUENCE [LARGE SCALE GENOMIC DNA]</scope>
    <source>
        <strain evidence="3 4">NCTC9128</strain>
    </source>
</reference>
<dbReference type="AlphaFoldDB" id="A0A2X3BKB1"/>